<dbReference type="HOGENOM" id="CLU_3347139_0_0_10"/>
<gene>
    <name evidence="1" type="ORF">HMPREF0973_00467</name>
</gene>
<dbReference type="Proteomes" id="UP000003327">
    <property type="component" value="Unassembled WGS sequence"/>
</dbReference>
<dbReference type="AlphaFoldDB" id="C9MLJ2"/>
<dbReference type="EMBL" id="ACVA01000013">
    <property type="protein sequence ID" value="EEX19526.1"/>
    <property type="molecule type" value="Genomic_DNA"/>
</dbReference>
<reference evidence="1 2" key="1">
    <citation type="submission" date="2009-09" db="EMBL/GenBank/DDBJ databases">
        <authorList>
            <person name="Weinstock G."/>
            <person name="Sodergren E."/>
            <person name="Clifton S."/>
            <person name="Fulton L."/>
            <person name="Fulton B."/>
            <person name="Courtney L."/>
            <person name="Fronick C."/>
            <person name="Harrison M."/>
            <person name="Strong C."/>
            <person name="Farmer C."/>
            <person name="Delahaunty K."/>
            <person name="Markovic C."/>
            <person name="Hall O."/>
            <person name="Minx P."/>
            <person name="Tomlinson C."/>
            <person name="Mitreva M."/>
            <person name="Nelson J."/>
            <person name="Hou S."/>
            <person name="Wollam A."/>
            <person name="Pepin K.H."/>
            <person name="Johnson M."/>
            <person name="Bhonagiri V."/>
            <person name="Nash W.E."/>
            <person name="Warren W."/>
            <person name="Chinwalla A."/>
            <person name="Mardis E.R."/>
            <person name="Wilson R.K."/>
        </authorList>
    </citation>
    <scope>NUCLEOTIDE SEQUENCE [LARGE SCALE GENOMIC DNA]</scope>
    <source>
        <strain evidence="1 2">F0319</strain>
    </source>
</reference>
<keyword evidence="2" id="KW-1185">Reference proteome</keyword>
<name>C9MLJ2_9BACT</name>
<protein>
    <submittedName>
        <fullName evidence="1">Uncharacterized protein</fullName>
    </submittedName>
</protein>
<comment type="caution">
    <text evidence="1">The sequence shown here is derived from an EMBL/GenBank/DDBJ whole genome shotgun (WGS) entry which is preliminary data.</text>
</comment>
<sequence>MIMNKLIAMNKEFDSSIDARFLQIQNARREALARKAKRN</sequence>
<evidence type="ECO:0000313" key="2">
    <source>
        <dbReference type="Proteomes" id="UP000003327"/>
    </source>
</evidence>
<evidence type="ECO:0000313" key="1">
    <source>
        <dbReference type="EMBL" id="EEX19526.1"/>
    </source>
</evidence>
<proteinExistence type="predicted"/>
<organism evidence="1 2">
    <name type="scientific">Prevotella veroralis F0319</name>
    <dbReference type="NCBI Taxonomy" id="649761"/>
    <lineage>
        <taxon>Bacteria</taxon>
        <taxon>Pseudomonadati</taxon>
        <taxon>Bacteroidota</taxon>
        <taxon>Bacteroidia</taxon>
        <taxon>Bacteroidales</taxon>
        <taxon>Prevotellaceae</taxon>
        <taxon>Prevotella</taxon>
    </lineage>
</organism>
<accession>C9MLJ2</accession>